<protein>
    <submittedName>
        <fullName evidence="1">Uncharacterized protein</fullName>
    </submittedName>
</protein>
<gene>
    <name evidence="1" type="ORF">M8523_25930</name>
</gene>
<dbReference type="AlphaFoldDB" id="A0AA41Z8S1"/>
<dbReference type="RefSeq" id="WP_282587805.1">
    <property type="nucleotide sequence ID" value="NZ_JAMOIM010000026.1"/>
</dbReference>
<comment type="caution">
    <text evidence="1">The sequence shown here is derived from an EMBL/GenBank/DDBJ whole genome shotgun (WGS) entry which is preliminary data.</text>
</comment>
<reference evidence="1" key="1">
    <citation type="submission" date="2022-05" db="EMBL/GenBank/DDBJ databases">
        <authorList>
            <person name="Pankratov T."/>
        </authorList>
    </citation>
    <scope>NUCLEOTIDE SEQUENCE</scope>
    <source>
        <strain evidence="1">BP6-180914</strain>
    </source>
</reference>
<dbReference type="EMBL" id="JAMOIM010000026">
    <property type="protein sequence ID" value="MCW6511427.1"/>
    <property type="molecule type" value="Genomic_DNA"/>
</dbReference>
<keyword evidence="2" id="KW-1185">Reference proteome</keyword>
<dbReference type="Proteomes" id="UP001165667">
    <property type="component" value="Unassembled WGS sequence"/>
</dbReference>
<sequence length="432" mass="46522">MQALAESIAASASPAEADGETMKALLDQAVSRLVRLPVFSASDYAALNADVAQAGMNLAEHALLYGCAERRQIFRRDQLARSWGEAIARTSQSPASAGAEQPAADLPQSVSVFVSSWSEPAIGDLAKCLVQDLTHQGATATIETERTIPGSELGAAIVVAPHDFFRLGFGPAWRKTALPRSALMLNTASLASDAFAAALPYLLASRGVLDLSPQIADIIAQAGIPALQIRPRMPPRDRWLEDRDADHPLVRALPAEARRPELVATDSRPIDVSFVGRHTPTRSAFLARITPELRNYKTFFQLQLAAAELIDQLILTRAHYRFAGHLAARSKIALHVAEDEFDSLDWQMTFQAMAGGAVVVTDTCPPHGEFKAGVHLFQDDSRHLPDVIRWLLEDPDGRAAADAAQAASQGLLADFQAAAPWPSRAAALWATP</sequence>
<accession>A0AA41Z8S1</accession>
<evidence type="ECO:0000313" key="2">
    <source>
        <dbReference type="Proteomes" id="UP001165667"/>
    </source>
</evidence>
<organism evidence="1 2">
    <name type="scientific">Lichenifustis flavocetrariae</name>
    <dbReference type="NCBI Taxonomy" id="2949735"/>
    <lineage>
        <taxon>Bacteria</taxon>
        <taxon>Pseudomonadati</taxon>
        <taxon>Pseudomonadota</taxon>
        <taxon>Alphaproteobacteria</taxon>
        <taxon>Hyphomicrobiales</taxon>
        <taxon>Lichenihabitantaceae</taxon>
        <taxon>Lichenifustis</taxon>
    </lineage>
</organism>
<name>A0AA41Z8S1_9HYPH</name>
<proteinExistence type="predicted"/>
<evidence type="ECO:0000313" key="1">
    <source>
        <dbReference type="EMBL" id="MCW6511427.1"/>
    </source>
</evidence>